<protein>
    <submittedName>
        <fullName evidence="2">Uncharacterized protein</fullName>
    </submittedName>
</protein>
<dbReference type="EMBL" id="LFZO01000103">
    <property type="protein sequence ID" value="KXT13812.1"/>
    <property type="molecule type" value="Genomic_DNA"/>
</dbReference>
<proteinExistence type="predicted"/>
<gene>
    <name evidence="2" type="ORF">AC579_48</name>
</gene>
<comment type="caution">
    <text evidence="2">The sequence shown here is derived from an EMBL/GenBank/DDBJ whole genome shotgun (WGS) entry which is preliminary data.</text>
</comment>
<evidence type="ECO:0000313" key="3">
    <source>
        <dbReference type="Proteomes" id="UP000073492"/>
    </source>
</evidence>
<feature type="region of interest" description="Disordered" evidence="1">
    <location>
        <begin position="1"/>
        <end position="21"/>
    </location>
</feature>
<dbReference type="Proteomes" id="UP000073492">
    <property type="component" value="Unassembled WGS sequence"/>
</dbReference>
<evidence type="ECO:0000256" key="1">
    <source>
        <dbReference type="SAM" id="MobiDB-lite"/>
    </source>
</evidence>
<name>A0A139IGW6_9PEZI</name>
<organism evidence="2 3">
    <name type="scientific">Pseudocercospora musae</name>
    <dbReference type="NCBI Taxonomy" id="113226"/>
    <lineage>
        <taxon>Eukaryota</taxon>
        <taxon>Fungi</taxon>
        <taxon>Dikarya</taxon>
        <taxon>Ascomycota</taxon>
        <taxon>Pezizomycotina</taxon>
        <taxon>Dothideomycetes</taxon>
        <taxon>Dothideomycetidae</taxon>
        <taxon>Mycosphaerellales</taxon>
        <taxon>Mycosphaerellaceae</taxon>
        <taxon>Pseudocercospora</taxon>
    </lineage>
</organism>
<keyword evidence="3" id="KW-1185">Reference proteome</keyword>
<dbReference type="AlphaFoldDB" id="A0A139IGW6"/>
<accession>A0A139IGW6</accession>
<reference evidence="2 3" key="1">
    <citation type="submission" date="2015-07" db="EMBL/GenBank/DDBJ databases">
        <title>Comparative genomics of the Sigatoka disease complex on banana suggests a link between parallel evolutionary changes in Pseudocercospora fijiensis and Pseudocercospora eumusae and increased virulence on the banana host.</title>
        <authorList>
            <person name="Chang T.-C."/>
            <person name="Salvucci A."/>
            <person name="Crous P.W."/>
            <person name="Stergiopoulos I."/>
        </authorList>
    </citation>
    <scope>NUCLEOTIDE SEQUENCE [LARGE SCALE GENOMIC DNA]</scope>
    <source>
        <strain evidence="2 3">CBS 116634</strain>
    </source>
</reference>
<evidence type="ECO:0000313" key="2">
    <source>
        <dbReference type="EMBL" id="KXT13812.1"/>
    </source>
</evidence>
<sequence>MSHFEKSHFEKPHFEKPHFEKSRRANNNTTILIAPQLLALQHVRHKWTRGAITRKDYVWSSVNALYTQTLPKERSTRRPWLPLKAERTNIASRDLVRTGLSQAAAKHTLDRLVTEFTLPIYYARCEVLNTSITNHSTHLKRRRTACFVVVLRTAVVEQSRCAFALLKMSCSRTPVRTAEPRHRHTQGNLEAMSDIPNQICVWYPEKSPTWEALVTMEESDPTIYCEQQCHEPIHSSGERASVYLIEELLPRPSKPIRDLCSLYLLSNLSTMLFVSVPPTG</sequence>